<dbReference type="Pfam" id="PF11716">
    <property type="entry name" value="MDMPI_N"/>
    <property type="match status" value="1"/>
</dbReference>
<dbReference type="NCBIfam" id="TIGR03083">
    <property type="entry name" value="maleylpyruvate isomerase family mycothiol-dependent enzyme"/>
    <property type="match status" value="1"/>
</dbReference>
<dbReference type="Gene3D" id="1.20.120.450">
    <property type="entry name" value="dinb family like domain"/>
    <property type="match status" value="1"/>
</dbReference>
<dbReference type="InterPro" id="IPR034660">
    <property type="entry name" value="DinB/YfiT-like"/>
</dbReference>
<proteinExistence type="predicted"/>
<dbReference type="GO" id="GO:0046872">
    <property type="term" value="F:metal ion binding"/>
    <property type="evidence" value="ECO:0007669"/>
    <property type="project" value="InterPro"/>
</dbReference>
<dbReference type="RefSeq" id="WP_106253422.1">
    <property type="nucleotide sequence ID" value="NZ_JBFAIL010000064.1"/>
</dbReference>
<feature type="domain" description="Mycothiol-dependent maleylpyruvate isomerase metal-binding" evidence="1">
    <location>
        <begin position="14"/>
        <end position="132"/>
    </location>
</feature>
<evidence type="ECO:0000313" key="3">
    <source>
        <dbReference type="Proteomes" id="UP000238312"/>
    </source>
</evidence>
<comment type="caution">
    <text evidence="2">The sequence shown here is derived from an EMBL/GenBank/DDBJ whole genome shotgun (WGS) entry which is preliminary data.</text>
</comment>
<evidence type="ECO:0000313" key="2">
    <source>
        <dbReference type="EMBL" id="PRX43539.1"/>
    </source>
</evidence>
<dbReference type="SUPFAM" id="SSF109854">
    <property type="entry name" value="DinB/YfiT-like putative metalloenzymes"/>
    <property type="match status" value="1"/>
</dbReference>
<sequence length="197" mass="20856">MITDDVSRLLPSAIEYALDCVYYVTPKSLARQTPCAGWNLAKLLCHVNDSLAILHEGAVLGFIAGGPMAEPRDMSTDYLVQTFTDRARYLLGAVARPEGDARSVTIADGVLPHDILIAVGVVEVAVHGWDIACSCNVRKPIPATLASGIMEIAPLLVTDDARAGDFGPPLPVSSLAGPSDQLLAFLGREGSARQFVT</sequence>
<gene>
    <name evidence="2" type="ORF">B0I32_1555</name>
</gene>
<dbReference type="InterPro" id="IPR024344">
    <property type="entry name" value="MDMPI_metal-binding"/>
</dbReference>
<dbReference type="EMBL" id="PVNG01000055">
    <property type="protein sequence ID" value="PRX43539.1"/>
    <property type="molecule type" value="Genomic_DNA"/>
</dbReference>
<dbReference type="Proteomes" id="UP000238312">
    <property type="component" value="Unassembled WGS sequence"/>
</dbReference>
<accession>A0A2T0LKQ9</accession>
<evidence type="ECO:0000259" key="1">
    <source>
        <dbReference type="Pfam" id="PF11716"/>
    </source>
</evidence>
<dbReference type="AlphaFoldDB" id="A0A2T0LKQ9"/>
<reference evidence="2 3" key="1">
    <citation type="submission" date="2018-03" db="EMBL/GenBank/DDBJ databases">
        <title>Genomic Encyclopedia of Type Strains, Phase III (KMG-III): the genomes of soil and plant-associated and newly described type strains.</title>
        <authorList>
            <person name="Whitman W."/>
        </authorList>
    </citation>
    <scope>NUCLEOTIDE SEQUENCE [LARGE SCALE GENOMIC DNA]</scope>
    <source>
        <strain evidence="2 3">CGMCC 4.7104</strain>
    </source>
</reference>
<organism evidence="2 3">
    <name type="scientific">Nonomuraea fuscirosea</name>
    <dbReference type="NCBI Taxonomy" id="1291556"/>
    <lineage>
        <taxon>Bacteria</taxon>
        <taxon>Bacillati</taxon>
        <taxon>Actinomycetota</taxon>
        <taxon>Actinomycetes</taxon>
        <taxon>Streptosporangiales</taxon>
        <taxon>Streptosporangiaceae</taxon>
        <taxon>Nonomuraea</taxon>
    </lineage>
</organism>
<dbReference type="NCBIfam" id="TIGR03086">
    <property type="entry name" value="TIGR03086 family metal-binding protein"/>
    <property type="match status" value="1"/>
</dbReference>
<dbReference type="InterPro" id="IPR017520">
    <property type="entry name" value="CHP03086"/>
</dbReference>
<name>A0A2T0LKQ9_9ACTN</name>
<dbReference type="OrthoDB" id="5185819at2"/>
<protein>
    <submittedName>
        <fullName evidence="2">Uncharacterized protein (TIGR03086 family)</fullName>
    </submittedName>
</protein>
<dbReference type="InterPro" id="IPR017517">
    <property type="entry name" value="Maleyloyr_isom"/>
</dbReference>
<keyword evidence="3" id="KW-1185">Reference proteome</keyword>